<dbReference type="GO" id="GO:0008061">
    <property type="term" value="F:chitin binding"/>
    <property type="evidence" value="ECO:0007669"/>
    <property type="project" value="InterPro"/>
</dbReference>
<name>A0AAW0XGL5_CHEQU</name>
<evidence type="ECO:0000256" key="2">
    <source>
        <dbReference type="PROSITE-ProRule" id="PRU00196"/>
    </source>
</evidence>
<comment type="caution">
    <text evidence="2">Lacks conserved residue(s) required for the propagation of feature annotation.</text>
</comment>
<feature type="domain" description="C-type lectin" evidence="4">
    <location>
        <begin position="219"/>
        <end position="371"/>
    </location>
</feature>
<dbReference type="SMART" id="SM00494">
    <property type="entry name" value="ChtBD2"/>
    <property type="match status" value="1"/>
</dbReference>
<dbReference type="InterPro" id="IPR016186">
    <property type="entry name" value="C-type_lectin-like/link_sf"/>
</dbReference>
<dbReference type="InterPro" id="IPR036508">
    <property type="entry name" value="Chitin-bd_dom_sf"/>
</dbReference>
<dbReference type="PROSITE" id="PS50940">
    <property type="entry name" value="CHIT_BIND_II"/>
    <property type="match status" value="1"/>
</dbReference>
<evidence type="ECO:0000256" key="1">
    <source>
        <dbReference type="ARBA" id="ARBA00023157"/>
    </source>
</evidence>
<sequence>VKASFDKTRSKKRQKQLQGKEADILCPRPDGQFPYIKDCSKFIKCWRGQASLRKCTSGLLFNANKGICDFPRRTVCPKIPEKKREPRMITVTPPASGQRLRLRGGTAPWAGYVQVNGGREGWHLVADSPHGWTKDEASVVCRSLGFTRGAVSATQGLSFGLVSGRSAGVRQVDCQGQEQHLMNCSLKLGAPEDLDKTVVGVRCLRNWVSECGAVGGVRWGNKCYFVHTSALVSHSEARVRCSSRGARLLSITSQTESNFVSDMLEAMGGDSVGFHTGGVRTKIFSETYWLWQNSSIPPAATLPFSLWWPGWNATQSGQPAEAGQSGITQCIVLKNKFSVPQEEGNEPVTASAEYFFWKLSNCALKLHYVCETNKVDVGCIKGRGMTYSGTAN</sequence>
<evidence type="ECO:0000259" key="4">
    <source>
        <dbReference type="PROSITE" id="PS50041"/>
    </source>
</evidence>
<feature type="non-terminal residue" evidence="7">
    <location>
        <position position="392"/>
    </location>
</feature>
<evidence type="ECO:0000313" key="8">
    <source>
        <dbReference type="Proteomes" id="UP001445076"/>
    </source>
</evidence>
<protein>
    <submittedName>
        <fullName evidence="7">Uncharacterized protein</fullName>
    </submittedName>
</protein>
<reference evidence="7 8" key="1">
    <citation type="journal article" date="2024" name="BMC Genomics">
        <title>Genome assembly of redclaw crayfish (Cherax quadricarinatus) provides insights into its immune adaptation and hypoxia tolerance.</title>
        <authorList>
            <person name="Liu Z."/>
            <person name="Zheng J."/>
            <person name="Li H."/>
            <person name="Fang K."/>
            <person name="Wang S."/>
            <person name="He J."/>
            <person name="Zhou D."/>
            <person name="Weng S."/>
            <person name="Chi M."/>
            <person name="Gu Z."/>
            <person name="He J."/>
            <person name="Li F."/>
            <person name="Wang M."/>
        </authorList>
    </citation>
    <scope>NUCLEOTIDE SEQUENCE [LARGE SCALE GENOMIC DNA]</scope>
    <source>
        <strain evidence="7">ZL_2023a</strain>
    </source>
</reference>
<dbReference type="PANTHER" id="PTHR48071:SF18">
    <property type="entry name" value="DELETED IN MALIGNANT BRAIN TUMORS 1 PROTEIN-RELATED"/>
    <property type="match status" value="1"/>
</dbReference>
<dbReference type="PANTHER" id="PTHR48071">
    <property type="entry name" value="SRCR DOMAIN-CONTAINING PROTEIN"/>
    <property type="match status" value="1"/>
</dbReference>
<dbReference type="CDD" id="cd00037">
    <property type="entry name" value="CLECT"/>
    <property type="match status" value="1"/>
</dbReference>
<dbReference type="SUPFAM" id="SSF56436">
    <property type="entry name" value="C-type lectin-like"/>
    <property type="match status" value="1"/>
</dbReference>
<keyword evidence="1 2" id="KW-1015">Disulfide bond</keyword>
<dbReference type="AlphaFoldDB" id="A0AAW0XGL5"/>
<dbReference type="PRINTS" id="PR00258">
    <property type="entry name" value="SPERACTRCPTR"/>
</dbReference>
<comment type="caution">
    <text evidence="7">The sequence shown here is derived from an EMBL/GenBank/DDBJ whole genome shotgun (WGS) entry which is preliminary data.</text>
</comment>
<proteinExistence type="predicted"/>
<evidence type="ECO:0000259" key="6">
    <source>
        <dbReference type="PROSITE" id="PS50940"/>
    </source>
</evidence>
<dbReference type="GO" id="GO:0005576">
    <property type="term" value="C:extracellular region"/>
    <property type="evidence" value="ECO:0007669"/>
    <property type="project" value="InterPro"/>
</dbReference>
<dbReference type="Proteomes" id="UP001445076">
    <property type="component" value="Unassembled WGS sequence"/>
</dbReference>
<dbReference type="EMBL" id="JARKIK010000029">
    <property type="protein sequence ID" value="KAK8742145.1"/>
    <property type="molecule type" value="Genomic_DNA"/>
</dbReference>
<feature type="non-terminal residue" evidence="7">
    <location>
        <position position="1"/>
    </location>
</feature>
<evidence type="ECO:0000313" key="7">
    <source>
        <dbReference type="EMBL" id="KAK8742145.1"/>
    </source>
</evidence>
<dbReference type="SUPFAM" id="SSF57625">
    <property type="entry name" value="Invertebrate chitin-binding proteins"/>
    <property type="match status" value="1"/>
</dbReference>
<dbReference type="GO" id="GO:0016020">
    <property type="term" value="C:membrane"/>
    <property type="evidence" value="ECO:0007669"/>
    <property type="project" value="InterPro"/>
</dbReference>
<evidence type="ECO:0000256" key="3">
    <source>
        <dbReference type="SAM" id="MobiDB-lite"/>
    </source>
</evidence>
<dbReference type="Gene3D" id="3.10.100.10">
    <property type="entry name" value="Mannose-Binding Protein A, subunit A"/>
    <property type="match status" value="1"/>
</dbReference>
<feature type="region of interest" description="Disordered" evidence="3">
    <location>
        <begin position="1"/>
        <end position="20"/>
    </location>
</feature>
<dbReference type="InterPro" id="IPR036772">
    <property type="entry name" value="SRCR-like_dom_sf"/>
</dbReference>
<organism evidence="7 8">
    <name type="scientific">Cherax quadricarinatus</name>
    <name type="common">Australian red claw crayfish</name>
    <dbReference type="NCBI Taxonomy" id="27406"/>
    <lineage>
        <taxon>Eukaryota</taxon>
        <taxon>Metazoa</taxon>
        <taxon>Ecdysozoa</taxon>
        <taxon>Arthropoda</taxon>
        <taxon>Crustacea</taxon>
        <taxon>Multicrustacea</taxon>
        <taxon>Malacostraca</taxon>
        <taxon>Eumalacostraca</taxon>
        <taxon>Eucarida</taxon>
        <taxon>Decapoda</taxon>
        <taxon>Pleocyemata</taxon>
        <taxon>Astacidea</taxon>
        <taxon>Parastacoidea</taxon>
        <taxon>Parastacidae</taxon>
        <taxon>Cherax</taxon>
    </lineage>
</organism>
<dbReference type="PROSITE" id="PS50287">
    <property type="entry name" value="SRCR_2"/>
    <property type="match status" value="1"/>
</dbReference>
<gene>
    <name evidence="7" type="ORF">OTU49_002141</name>
</gene>
<dbReference type="InterPro" id="IPR002557">
    <property type="entry name" value="Chitin-bd_dom"/>
</dbReference>
<dbReference type="SMART" id="SM00034">
    <property type="entry name" value="CLECT"/>
    <property type="match status" value="1"/>
</dbReference>
<dbReference type="SUPFAM" id="SSF56487">
    <property type="entry name" value="SRCR-like"/>
    <property type="match status" value="1"/>
</dbReference>
<dbReference type="InterPro" id="IPR001190">
    <property type="entry name" value="SRCR"/>
</dbReference>
<keyword evidence="8" id="KW-1185">Reference proteome</keyword>
<evidence type="ECO:0000259" key="5">
    <source>
        <dbReference type="PROSITE" id="PS50287"/>
    </source>
</evidence>
<feature type="disulfide bond" evidence="2">
    <location>
        <begin position="174"/>
        <end position="184"/>
    </location>
</feature>
<accession>A0AAW0XGL5</accession>
<dbReference type="InterPro" id="IPR016187">
    <property type="entry name" value="CTDL_fold"/>
</dbReference>
<feature type="domain" description="SRCR" evidence="5">
    <location>
        <begin position="100"/>
        <end position="204"/>
    </location>
</feature>
<dbReference type="Pfam" id="PF00530">
    <property type="entry name" value="SRCR"/>
    <property type="match status" value="1"/>
</dbReference>
<dbReference type="PROSITE" id="PS50041">
    <property type="entry name" value="C_TYPE_LECTIN_2"/>
    <property type="match status" value="1"/>
</dbReference>
<dbReference type="Gene3D" id="3.10.250.10">
    <property type="entry name" value="SRCR-like domain"/>
    <property type="match status" value="1"/>
</dbReference>
<dbReference type="Pfam" id="PF00059">
    <property type="entry name" value="Lectin_C"/>
    <property type="match status" value="1"/>
</dbReference>
<dbReference type="Pfam" id="PF01607">
    <property type="entry name" value="CBM_14"/>
    <property type="match status" value="1"/>
</dbReference>
<dbReference type="Gene3D" id="2.170.140.10">
    <property type="entry name" value="Chitin binding domain"/>
    <property type="match status" value="1"/>
</dbReference>
<dbReference type="SMART" id="SM00202">
    <property type="entry name" value="SR"/>
    <property type="match status" value="1"/>
</dbReference>
<feature type="domain" description="Chitin-binding type-2" evidence="6">
    <location>
        <begin position="23"/>
        <end position="78"/>
    </location>
</feature>
<dbReference type="InterPro" id="IPR001304">
    <property type="entry name" value="C-type_lectin-like"/>
</dbReference>